<dbReference type="InterPro" id="IPR004089">
    <property type="entry name" value="MCPsignal_dom"/>
</dbReference>
<evidence type="ECO:0000313" key="5">
    <source>
        <dbReference type="EMBL" id="MBP0463537.1"/>
    </source>
</evidence>
<name>A0ABS4AQJ5_9PROT</name>
<evidence type="ECO:0000256" key="3">
    <source>
        <dbReference type="SAM" id="Phobius"/>
    </source>
</evidence>
<evidence type="ECO:0000259" key="4">
    <source>
        <dbReference type="PROSITE" id="PS50111"/>
    </source>
</evidence>
<organism evidence="5 6">
    <name type="scientific">Roseomonas nitratireducens</name>
    <dbReference type="NCBI Taxonomy" id="2820810"/>
    <lineage>
        <taxon>Bacteria</taxon>
        <taxon>Pseudomonadati</taxon>
        <taxon>Pseudomonadota</taxon>
        <taxon>Alphaproteobacteria</taxon>
        <taxon>Acetobacterales</taxon>
        <taxon>Roseomonadaceae</taxon>
        <taxon>Roseomonas</taxon>
    </lineage>
</organism>
<dbReference type="RefSeq" id="WP_209350925.1">
    <property type="nucleotide sequence ID" value="NZ_JAGIYZ010000004.1"/>
</dbReference>
<dbReference type="Gene3D" id="6.10.340.10">
    <property type="match status" value="1"/>
</dbReference>
<dbReference type="PANTHER" id="PTHR32089:SF112">
    <property type="entry name" value="LYSOZYME-LIKE PROTEIN-RELATED"/>
    <property type="match status" value="1"/>
</dbReference>
<keyword evidence="1 2" id="KW-0807">Transducer</keyword>
<keyword evidence="3" id="KW-0472">Membrane</keyword>
<proteinExistence type="predicted"/>
<dbReference type="Proteomes" id="UP000680815">
    <property type="component" value="Unassembled WGS sequence"/>
</dbReference>
<feature type="domain" description="Methyl-accepting transducer" evidence="4">
    <location>
        <begin position="427"/>
        <end position="663"/>
    </location>
</feature>
<evidence type="ECO:0000256" key="2">
    <source>
        <dbReference type="PROSITE-ProRule" id="PRU00284"/>
    </source>
</evidence>
<protein>
    <submittedName>
        <fullName evidence="5">Nitrate- and nitrite sensing domain-containing protein</fullName>
    </submittedName>
</protein>
<dbReference type="EMBL" id="JAGIYZ010000004">
    <property type="protein sequence ID" value="MBP0463537.1"/>
    <property type="molecule type" value="Genomic_DNA"/>
</dbReference>
<comment type="caution">
    <text evidence="5">The sequence shown here is derived from an EMBL/GenBank/DDBJ whole genome shotgun (WGS) entry which is preliminary data.</text>
</comment>
<dbReference type="SMART" id="SM00283">
    <property type="entry name" value="MA"/>
    <property type="match status" value="1"/>
</dbReference>
<feature type="transmembrane region" description="Helical" evidence="3">
    <location>
        <begin position="310"/>
        <end position="331"/>
    </location>
</feature>
<dbReference type="PANTHER" id="PTHR32089">
    <property type="entry name" value="METHYL-ACCEPTING CHEMOTAXIS PROTEIN MCPB"/>
    <property type="match status" value="1"/>
</dbReference>
<accession>A0ABS4AQJ5</accession>
<keyword evidence="6" id="KW-1185">Reference proteome</keyword>
<dbReference type="Pfam" id="PF00015">
    <property type="entry name" value="MCPsignal"/>
    <property type="match status" value="1"/>
</dbReference>
<evidence type="ECO:0000256" key="1">
    <source>
        <dbReference type="ARBA" id="ARBA00023224"/>
    </source>
</evidence>
<dbReference type="InterPro" id="IPR013587">
    <property type="entry name" value="Nitrate/nitrite_sensing"/>
</dbReference>
<sequence length="777" mass="79024">MSVRARILGVLLLLGVGLVAMFGHEVASAWRDTTEVSTGRAASARAAGLVSAAVSLAAERGETNGLLANPSAATPEGWARARAHRTAGEQALADALRDIARSPALARLDEARRALDALRARADRAGAGDRQAGPPPAEWFAGASAVIDALTAVRRGLADGMLTESALQRLEATRDGLAEMAEYAGRERGLLNGVIASGQPAASAALAVLGGHRGRIEGAWARIAPRLDALPPDVARAARAAETAYFTDFAALRASVLAAAAGQGPYPVAPAAWFPAATRPIAAMQDALRATDTAIAAALESEGASASLRLGIAVALLLAALALIIGAILWIQSGVIRPLRIVTEALGRLGRGETDVSLPERRYGGEIGDLLGATREYREISLRNRTMQTEQDRLRAAAEEQRLAALQDVGARIEAESGAAVEALRDRMEALRAACVAMATSAATAQEEAQKSGAAVSASREGAEGAARGAEELAGAAGEIAREMERTEQATRGAVAQVDAARGTFETLSASVAEIGEVSRLIAGIAGQTNLLALNATIEAARAGDAGKGFAVVAGEVKSLAAQTARSTEEIARRIAAMDGAARQALGAVEQIGTVVADIQSAAAAVAAAVAQQGMTTSGISHAIGRADSATAEAAGRVAALLREAERSAATATDIAGLSESVAGNVQGLRATLSGVVRERIAEIDRRVNARAIVDMPARLEGAGGGVGRLRNVSAGGALFEGTADGFTSGVLHADGLPPLRVQALRRVDGGLALGFVDTAAAEAATARLVADARQAA</sequence>
<dbReference type="Gene3D" id="1.10.287.950">
    <property type="entry name" value="Methyl-accepting chemotaxis protein"/>
    <property type="match status" value="1"/>
</dbReference>
<reference evidence="5 6" key="1">
    <citation type="submission" date="2021-03" db="EMBL/GenBank/DDBJ databases">
        <authorList>
            <person name="So Y."/>
        </authorList>
    </citation>
    <scope>NUCLEOTIDE SEQUENCE [LARGE SCALE GENOMIC DNA]</scope>
    <source>
        <strain evidence="5 6">PWR1</strain>
    </source>
</reference>
<gene>
    <name evidence="5" type="ORF">J5Y09_06420</name>
</gene>
<dbReference type="SUPFAM" id="SSF58104">
    <property type="entry name" value="Methyl-accepting chemotaxis protein (MCP) signaling domain"/>
    <property type="match status" value="1"/>
</dbReference>
<evidence type="ECO:0000313" key="6">
    <source>
        <dbReference type="Proteomes" id="UP000680815"/>
    </source>
</evidence>
<keyword evidence="3" id="KW-0812">Transmembrane</keyword>
<keyword evidence="3" id="KW-1133">Transmembrane helix</keyword>
<dbReference type="PROSITE" id="PS50111">
    <property type="entry name" value="CHEMOTAXIS_TRANSDUC_2"/>
    <property type="match status" value="1"/>
</dbReference>
<dbReference type="Pfam" id="PF08376">
    <property type="entry name" value="NIT"/>
    <property type="match status" value="1"/>
</dbReference>